<dbReference type="STRING" id="1465756.BIV18_09890"/>
<protein>
    <submittedName>
        <fullName evidence="1">Uncharacterized protein</fullName>
    </submittedName>
</protein>
<organism evidence="1 2">
    <name type="scientific">Peptoniphilus porci</name>
    <dbReference type="NCBI Taxonomy" id="2652280"/>
    <lineage>
        <taxon>Bacteria</taxon>
        <taxon>Bacillati</taxon>
        <taxon>Bacillota</taxon>
        <taxon>Tissierellia</taxon>
        <taxon>Tissierellales</taxon>
        <taxon>Peptoniphilaceae</taxon>
        <taxon>Peptoniphilus</taxon>
    </lineage>
</organism>
<evidence type="ECO:0000313" key="2">
    <source>
        <dbReference type="Proteomes" id="UP000187166"/>
    </source>
</evidence>
<proteinExistence type="predicted"/>
<gene>
    <name evidence="1" type="ORF">BIV18_09890</name>
</gene>
<comment type="caution">
    <text evidence="1">The sequence shown here is derived from an EMBL/GenBank/DDBJ whole genome shotgun (WGS) entry which is preliminary data.</text>
</comment>
<dbReference type="EMBL" id="MJIH01000008">
    <property type="protein sequence ID" value="OLR61655.1"/>
    <property type="molecule type" value="Genomic_DNA"/>
</dbReference>
<reference evidence="1 2" key="1">
    <citation type="journal article" date="2016" name="Appl. Environ. Microbiol.">
        <title>Function and Phylogeny of Bacterial Butyryl Coenzyme A:Acetate Transferases and Their Diversity in the Proximal Colon of Swine.</title>
        <authorList>
            <person name="Trachsel J."/>
            <person name="Bayles D.O."/>
            <person name="Looft T."/>
            <person name="Levine U.Y."/>
            <person name="Allen H.K."/>
        </authorList>
    </citation>
    <scope>NUCLEOTIDE SEQUENCE [LARGE SCALE GENOMIC DNA]</scope>
    <source>
        <strain evidence="1 2">35-6-1</strain>
    </source>
</reference>
<evidence type="ECO:0000313" key="1">
    <source>
        <dbReference type="EMBL" id="OLR61655.1"/>
    </source>
</evidence>
<keyword evidence="2" id="KW-1185">Reference proteome</keyword>
<name>A0A1U7LXJ2_9FIRM</name>
<accession>A0A1U7LXJ2</accession>
<dbReference type="Proteomes" id="UP000187166">
    <property type="component" value="Unassembled WGS sequence"/>
</dbReference>
<sequence length="90" mass="10527">MSIRLKPESVSYPYFIFFVIYNKNTRTWHSGGMKKFVSSRHIAGAKTYQSYDYAEKVVKNICEEQDINNFAIIRYTARATEAITPKEESF</sequence>
<dbReference type="AlphaFoldDB" id="A0A1U7LXJ2"/>